<keyword evidence="1" id="KW-0812">Transmembrane</keyword>
<proteinExistence type="predicted"/>
<evidence type="ECO:0000256" key="1">
    <source>
        <dbReference type="SAM" id="Phobius"/>
    </source>
</evidence>
<name>A0A4C1W1Q5_EUMVA</name>
<accession>A0A4C1W1Q5</accession>
<dbReference type="AlphaFoldDB" id="A0A4C1W1Q5"/>
<keyword evidence="3" id="KW-1185">Reference proteome</keyword>
<sequence length="94" mass="10192">MQRILLRRNIKGLSSGSSRTAPGAISLCKYVVVLVCFRFLFALSVSPASTRRPVRPATATGRTVDGVPRSAVPCARPKLTLEAPAVFVVRGRRR</sequence>
<dbReference type="EMBL" id="BGZK01000467">
    <property type="protein sequence ID" value="GBP45238.1"/>
    <property type="molecule type" value="Genomic_DNA"/>
</dbReference>
<evidence type="ECO:0000313" key="2">
    <source>
        <dbReference type="EMBL" id="GBP45238.1"/>
    </source>
</evidence>
<comment type="caution">
    <text evidence="2">The sequence shown here is derived from an EMBL/GenBank/DDBJ whole genome shotgun (WGS) entry which is preliminary data.</text>
</comment>
<keyword evidence="1" id="KW-0472">Membrane</keyword>
<protein>
    <submittedName>
        <fullName evidence="2">Uncharacterized protein</fullName>
    </submittedName>
</protein>
<dbReference type="Proteomes" id="UP000299102">
    <property type="component" value="Unassembled WGS sequence"/>
</dbReference>
<feature type="transmembrane region" description="Helical" evidence="1">
    <location>
        <begin position="21"/>
        <end position="43"/>
    </location>
</feature>
<gene>
    <name evidence="2" type="ORF">EVAR_28986_1</name>
</gene>
<evidence type="ECO:0000313" key="3">
    <source>
        <dbReference type="Proteomes" id="UP000299102"/>
    </source>
</evidence>
<reference evidence="2 3" key="1">
    <citation type="journal article" date="2019" name="Commun. Biol.">
        <title>The bagworm genome reveals a unique fibroin gene that provides high tensile strength.</title>
        <authorList>
            <person name="Kono N."/>
            <person name="Nakamura H."/>
            <person name="Ohtoshi R."/>
            <person name="Tomita M."/>
            <person name="Numata K."/>
            <person name="Arakawa K."/>
        </authorList>
    </citation>
    <scope>NUCLEOTIDE SEQUENCE [LARGE SCALE GENOMIC DNA]</scope>
</reference>
<organism evidence="2 3">
    <name type="scientific">Eumeta variegata</name>
    <name type="common">Bagworm moth</name>
    <name type="synonym">Eumeta japonica</name>
    <dbReference type="NCBI Taxonomy" id="151549"/>
    <lineage>
        <taxon>Eukaryota</taxon>
        <taxon>Metazoa</taxon>
        <taxon>Ecdysozoa</taxon>
        <taxon>Arthropoda</taxon>
        <taxon>Hexapoda</taxon>
        <taxon>Insecta</taxon>
        <taxon>Pterygota</taxon>
        <taxon>Neoptera</taxon>
        <taxon>Endopterygota</taxon>
        <taxon>Lepidoptera</taxon>
        <taxon>Glossata</taxon>
        <taxon>Ditrysia</taxon>
        <taxon>Tineoidea</taxon>
        <taxon>Psychidae</taxon>
        <taxon>Oiketicinae</taxon>
        <taxon>Eumeta</taxon>
    </lineage>
</organism>
<keyword evidence="1" id="KW-1133">Transmembrane helix</keyword>